<dbReference type="SFLD" id="SFLDG01129">
    <property type="entry name" value="C1.5:_HAD__Beta-PGM__Phosphata"/>
    <property type="match status" value="1"/>
</dbReference>
<dbReference type="GO" id="GO:0006281">
    <property type="term" value="P:DNA repair"/>
    <property type="evidence" value="ECO:0007669"/>
    <property type="project" value="TreeGrafter"/>
</dbReference>
<dbReference type="Gene3D" id="1.10.150.240">
    <property type="entry name" value="Putative phosphatase, domain 2"/>
    <property type="match status" value="1"/>
</dbReference>
<dbReference type="SFLD" id="SFLDS00003">
    <property type="entry name" value="Haloacid_Dehalogenase"/>
    <property type="match status" value="1"/>
</dbReference>
<dbReference type="STRING" id="337701.SAMN05444398_101884"/>
<dbReference type="EC" id="3.1.3.18" evidence="4"/>
<dbReference type="InterPro" id="IPR036412">
    <property type="entry name" value="HAD-like_sf"/>
</dbReference>
<dbReference type="NCBIfam" id="TIGR01509">
    <property type="entry name" value="HAD-SF-IA-v3"/>
    <property type="match status" value="1"/>
</dbReference>
<evidence type="ECO:0000256" key="1">
    <source>
        <dbReference type="ARBA" id="ARBA00000830"/>
    </source>
</evidence>
<dbReference type="SUPFAM" id="SSF56784">
    <property type="entry name" value="HAD-like"/>
    <property type="match status" value="1"/>
</dbReference>
<comment type="catalytic activity">
    <reaction evidence="1">
        <text>2-phosphoglycolate + H2O = glycolate + phosphate</text>
        <dbReference type="Rhea" id="RHEA:14369"/>
        <dbReference type="ChEBI" id="CHEBI:15377"/>
        <dbReference type="ChEBI" id="CHEBI:29805"/>
        <dbReference type="ChEBI" id="CHEBI:43474"/>
        <dbReference type="ChEBI" id="CHEBI:58033"/>
        <dbReference type="EC" id="3.1.3.18"/>
    </reaction>
</comment>
<comment type="similarity">
    <text evidence="3">Belongs to the HAD-like hydrolase superfamily. CbbY/CbbZ/Gph/YieH family.</text>
</comment>
<evidence type="ECO:0000313" key="6">
    <source>
        <dbReference type="Proteomes" id="UP000183974"/>
    </source>
</evidence>
<keyword evidence="6" id="KW-1185">Reference proteome</keyword>
<evidence type="ECO:0000256" key="4">
    <source>
        <dbReference type="ARBA" id="ARBA00013078"/>
    </source>
</evidence>
<evidence type="ECO:0000256" key="3">
    <source>
        <dbReference type="ARBA" id="ARBA00006171"/>
    </source>
</evidence>
<dbReference type="EMBL" id="FRBR01000001">
    <property type="protein sequence ID" value="SHL18139.1"/>
    <property type="molecule type" value="Genomic_DNA"/>
</dbReference>
<comment type="pathway">
    <text evidence="2">Organic acid metabolism; glycolate biosynthesis; glycolate from 2-phosphoglycolate: step 1/1.</text>
</comment>
<dbReference type="PANTHER" id="PTHR43434">
    <property type="entry name" value="PHOSPHOGLYCOLATE PHOSPHATASE"/>
    <property type="match status" value="1"/>
</dbReference>
<dbReference type="Proteomes" id="UP000183974">
    <property type="component" value="Unassembled WGS sequence"/>
</dbReference>
<name>A0A1M6YJE1_9RHOB</name>
<dbReference type="InterPro" id="IPR023214">
    <property type="entry name" value="HAD_sf"/>
</dbReference>
<protein>
    <recommendedName>
        <fullName evidence="4">phosphoglycolate phosphatase</fullName>
        <ecNumber evidence="4">3.1.3.18</ecNumber>
    </recommendedName>
</protein>
<dbReference type="RefSeq" id="WP_229709436.1">
    <property type="nucleotide sequence ID" value="NZ_BMLR01000001.1"/>
</dbReference>
<dbReference type="PANTHER" id="PTHR43434:SF1">
    <property type="entry name" value="PHOSPHOGLYCOLATE PHOSPHATASE"/>
    <property type="match status" value="1"/>
</dbReference>
<organism evidence="5 6">
    <name type="scientific">Roseovarius pacificus</name>
    <dbReference type="NCBI Taxonomy" id="337701"/>
    <lineage>
        <taxon>Bacteria</taxon>
        <taxon>Pseudomonadati</taxon>
        <taxon>Pseudomonadota</taxon>
        <taxon>Alphaproteobacteria</taxon>
        <taxon>Rhodobacterales</taxon>
        <taxon>Roseobacteraceae</taxon>
        <taxon>Roseovarius</taxon>
    </lineage>
</organism>
<dbReference type="InterPro" id="IPR006439">
    <property type="entry name" value="HAD-SF_hydro_IA"/>
</dbReference>
<dbReference type="Pfam" id="PF00702">
    <property type="entry name" value="Hydrolase"/>
    <property type="match status" value="1"/>
</dbReference>
<sequence>MTLNTQISSMRVDGVLFDKDGTLFDFGATWNTWAAGAIRELAQDQPDLMERIAQALEFDLLETRFHPTSPIIAETNREAAERLVRVLPGQSVEEIEHFLMHSSTDAPLAPAVPLTPFLQGLSARGLKLGVMTNDTEFGARSHLRTAGIEGHFDFIAGFDSGHGAKPDPDPLLAFAREMQLAPARVVMVGDSAHDLVAGRAAGMQTVGVLTGMAGRDELSALADVVLPDIGHLPAWIVA</sequence>
<evidence type="ECO:0000256" key="2">
    <source>
        <dbReference type="ARBA" id="ARBA00004818"/>
    </source>
</evidence>
<dbReference type="NCBIfam" id="TIGR01549">
    <property type="entry name" value="HAD-SF-IA-v1"/>
    <property type="match status" value="1"/>
</dbReference>
<dbReference type="Gene3D" id="3.40.50.1000">
    <property type="entry name" value="HAD superfamily/HAD-like"/>
    <property type="match status" value="1"/>
</dbReference>
<gene>
    <name evidence="5" type="ORF">SAMN05444398_101884</name>
</gene>
<dbReference type="InterPro" id="IPR023198">
    <property type="entry name" value="PGP-like_dom2"/>
</dbReference>
<reference evidence="5 6" key="1">
    <citation type="submission" date="2016-11" db="EMBL/GenBank/DDBJ databases">
        <authorList>
            <person name="Jaros S."/>
            <person name="Januszkiewicz K."/>
            <person name="Wedrychowicz H."/>
        </authorList>
    </citation>
    <scope>NUCLEOTIDE SEQUENCE [LARGE SCALE GENOMIC DNA]</scope>
    <source>
        <strain evidence="5 6">DSM 29589</strain>
    </source>
</reference>
<dbReference type="InterPro" id="IPR050155">
    <property type="entry name" value="HAD-like_hydrolase_sf"/>
</dbReference>
<dbReference type="GO" id="GO:0008967">
    <property type="term" value="F:phosphoglycolate phosphatase activity"/>
    <property type="evidence" value="ECO:0007669"/>
    <property type="project" value="UniProtKB-EC"/>
</dbReference>
<dbReference type="PRINTS" id="PR00413">
    <property type="entry name" value="HADHALOGNASE"/>
</dbReference>
<accession>A0A1M6YJE1</accession>
<dbReference type="GO" id="GO:0005829">
    <property type="term" value="C:cytosol"/>
    <property type="evidence" value="ECO:0007669"/>
    <property type="project" value="TreeGrafter"/>
</dbReference>
<dbReference type="AlphaFoldDB" id="A0A1M6YJE1"/>
<proteinExistence type="inferred from homology"/>
<evidence type="ECO:0000313" key="5">
    <source>
        <dbReference type="EMBL" id="SHL18139.1"/>
    </source>
</evidence>